<evidence type="ECO:0000256" key="4">
    <source>
        <dbReference type="ARBA" id="ARBA00022801"/>
    </source>
</evidence>
<dbReference type="PANTHER" id="PTHR24252">
    <property type="entry name" value="ACROSIN-RELATED"/>
    <property type="match status" value="1"/>
</dbReference>
<dbReference type="AlphaFoldDB" id="A0A8B7XHU9"/>
<feature type="transmembrane region" description="Helical" evidence="11">
    <location>
        <begin position="692"/>
        <end position="715"/>
    </location>
</feature>
<feature type="chain" id="PRO_5033984481" evidence="12">
    <location>
        <begin position="27"/>
        <end position="788"/>
    </location>
</feature>
<evidence type="ECO:0000256" key="1">
    <source>
        <dbReference type="ARBA" id="ARBA00022670"/>
    </source>
</evidence>
<dbReference type="PROSITE" id="PS50948">
    <property type="entry name" value="PAN"/>
    <property type="match status" value="1"/>
</dbReference>
<keyword evidence="2" id="KW-0356">Hemostasis</keyword>
<dbReference type="FunFam" id="2.60.120.290:FF:000013">
    <property type="entry name" value="Membrane frizzled-related protein"/>
    <property type="match status" value="1"/>
</dbReference>
<feature type="compositionally biased region" description="Polar residues" evidence="10">
    <location>
        <begin position="753"/>
        <end position="768"/>
    </location>
</feature>
<evidence type="ECO:0000256" key="12">
    <source>
        <dbReference type="SAM" id="SignalP"/>
    </source>
</evidence>
<keyword evidence="5 9" id="KW-0720">Serine protease</keyword>
<evidence type="ECO:0000259" key="13">
    <source>
        <dbReference type="PROSITE" id="PS01180"/>
    </source>
</evidence>
<dbReference type="GO" id="GO:0004252">
    <property type="term" value="F:serine-type endopeptidase activity"/>
    <property type="evidence" value="ECO:0007669"/>
    <property type="project" value="InterPro"/>
</dbReference>
<evidence type="ECO:0000256" key="8">
    <source>
        <dbReference type="PROSITE-ProRule" id="PRU00124"/>
    </source>
</evidence>
<dbReference type="InterPro" id="IPR000859">
    <property type="entry name" value="CUB_dom"/>
</dbReference>
<dbReference type="InterPro" id="IPR036055">
    <property type="entry name" value="LDL_receptor-like_sf"/>
</dbReference>
<keyword evidence="16" id="KW-1185">Reference proteome</keyword>
<dbReference type="SUPFAM" id="SSF57424">
    <property type="entry name" value="LDL receptor-like module"/>
    <property type="match status" value="1"/>
</dbReference>
<dbReference type="Gene3D" id="2.60.120.290">
    <property type="entry name" value="Spermadhesin, CUB domain"/>
    <property type="match status" value="2"/>
</dbReference>
<proteinExistence type="predicted"/>
<dbReference type="OrthoDB" id="10051896at2759"/>
<dbReference type="InterPro" id="IPR001254">
    <property type="entry name" value="Trypsin_dom"/>
</dbReference>
<dbReference type="PROSITE" id="PS01180">
    <property type="entry name" value="CUB"/>
    <property type="match status" value="1"/>
</dbReference>
<dbReference type="InterPro" id="IPR035914">
    <property type="entry name" value="Sperma_CUB_dom_sf"/>
</dbReference>
<dbReference type="PROSITE" id="PS00135">
    <property type="entry name" value="TRYPSIN_SER"/>
    <property type="match status" value="1"/>
</dbReference>
<dbReference type="Proteomes" id="UP000694845">
    <property type="component" value="Unplaced"/>
</dbReference>
<feature type="domain" description="Apple" evidence="15">
    <location>
        <begin position="345"/>
        <end position="426"/>
    </location>
</feature>
<keyword evidence="11" id="KW-0812">Transmembrane</keyword>
<evidence type="ECO:0000313" key="17">
    <source>
        <dbReference type="RefSeq" id="XP_022080373.1"/>
    </source>
</evidence>
<dbReference type="PROSITE" id="PS50240">
    <property type="entry name" value="TRYPSIN_DOM"/>
    <property type="match status" value="1"/>
</dbReference>
<dbReference type="OMA" id="MADEFEY"/>
<keyword evidence="1 9" id="KW-0645">Protease</keyword>
<feature type="disulfide bond" evidence="8">
    <location>
        <begin position="311"/>
        <end position="323"/>
    </location>
</feature>
<dbReference type="InterPro" id="IPR002172">
    <property type="entry name" value="LDrepeatLR_classA_rpt"/>
</dbReference>
<dbReference type="InterPro" id="IPR043504">
    <property type="entry name" value="Peptidase_S1_PA_chymotrypsin"/>
</dbReference>
<dbReference type="PANTHER" id="PTHR24252:SF7">
    <property type="entry name" value="HYALIN"/>
    <property type="match status" value="1"/>
</dbReference>
<dbReference type="SUPFAM" id="SSF50494">
    <property type="entry name" value="Trypsin-like serine proteases"/>
    <property type="match status" value="1"/>
</dbReference>
<keyword evidence="4 9" id="KW-0378">Hydrolase</keyword>
<dbReference type="InterPro" id="IPR009003">
    <property type="entry name" value="Peptidase_S1_PA"/>
</dbReference>
<dbReference type="Gene3D" id="4.10.400.10">
    <property type="entry name" value="Low-density Lipoprotein Receptor"/>
    <property type="match status" value="1"/>
</dbReference>
<dbReference type="CDD" id="cd00112">
    <property type="entry name" value="LDLa"/>
    <property type="match status" value="1"/>
</dbReference>
<dbReference type="PROSITE" id="PS00134">
    <property type="entry name" value="TRYPSIN_HIS"/>
    <property type="match status" value="1"/>
</dbReference>
<feature type="disulfide bond" evidence="8">
    <location>
        <begin position="330"/>
        <end position="345"/>
    </location>
</feature>
<dbReference type="CDD" id="cd00190">
    <property type="entry name" value="Tryp_SPc"/>
    <property type="match status" value="1"/>
</dbReference>
<dbReference type="KEGG" id="aplc:110973682"/>
<dbReference type="Pfam" id="PF00431">
    <property type="entry name" value="CUB"/>
    <property type="match status" value="1"/>
</dbReference>
<feature type="disulfide bond" evidence="8">
    <location>
        <begin position="318"/>
        <end position="336"/>
    </location>
</feature>
<dbReference type="FunFam" id="2.40.10.10:FF:000003">
    <property type="entry name" value="Transmembrane serine protease 3"/>
    <property type="match status" value="1"/>
</dbReference>
<keyword evidence="6 8" id="KW-1015">Disulfide bond</keyword>
<reference evidence="17" key="1">
    <citation type="submission" date="2025-08" db="UniProtKB">
        <authorList>
            <consortium name="RefSeq"/>
        </authorList>
    </citation>
    <scope>IDENTIFICATION</scope>
</reference>
<sequence length="788" mass="88297">MSSVIITSRIELRIIVMSVLISISQAAWQDFNTCGRIPLDKSRIVGGDPSNEGDWPWMAKSWRYHPESADGSARCGASLIHKQWILTAAHCINVLNDPSIHYQVFGTNTTVVADFSKNVQIMGVSEVYMHPKYTWRSETTDWDITVMKLSKQVELTDYVQTVCLPTEDMGENNSFPAGTLATITGWGTRQQGGAQSPDLYEVTVPIVSQKACQEYYAAENITERMICAGLEEGGKDSCQGDSGGPMVSNPVEGSFQNRWFQTGIVSWGYGCAQPEYPGVYTRVSAFQEWLQPIFDSNGVTGPTEKYGDNGCQMDEFMCQGLLCLSHAVRCDGRDNCFFKHDEYQCGTYGKYFDPMPGKWLNSSVASFDVDNDEECAMHCINRLDFNCFAFDTEQVGDKLVCYLTDETVDTYDRGPNDSRMHYQLQTPSAYGVKEMTFDQRHNFLVTPRWMLEQGTPESSWFIWNIEPASPENYNSVVFYFVGVRSFEEESKECKTAGNMNMVMIRSGVDVSSPVAAAFCLNELPETFRVTSGMARVEFYSSDLTKYGFLAEYTAEWYCEDTKTTSPGEVASPKYPFDYPPNTHCTTLLQAPEGIKIQLNVTTVLLETSPEGSCYDSLTVYDGPDANSPELVKFCTNQPNTFFFEQTSSSNFLFLEFKSDYVIQNSGFKANYTFLTGPTNEDILDSTLTNFKYGLTAMAIFFFCLTMVFIASIVTINTREKQERDKIAKLKHKQSIVGVVMPKVEDTNIDWDKPSTSQAGSGSNASQPDDFTEVNEVEGKTNPAYEAVE</sequence>
<dbReference type="SMART" id="SM00192">
    <property type="entry name" value="LDLa"/>
    <property type="match status" value="1"/>
</dbReference>
<dbReference type="PRINTS" id="PR00722">
    <property type="entry name" value="CHYMOTRYPSIN"/>
</dbReference>
<keyword evidence="3" id="KW-0677">Repeat</keyword>
<keyword evidence="11" id="KW-0472">Membrane</keyword>
<dbReference type="SUPFAM" id="SSF49854">
    <property type="entry name" value="Spermadhesin, CUB domain"/>
    <property type="match status" value="2"/>
</dbReference>
<dbReference type="SMART" id="SM00020">
    <property type="entry name" value="Tryp_SPc"/>
    <property type="match status" value="1"/>
</dbReference>
<dbReference type="InterPro" id="IPR033116">
    <property type="entry name" value="TRYPSIN_SER"/>
</dbReference>
<evidence type="ECO:0000256" key="5">
    <source>
        <dbReference type="ARBA" id="ARBA00022825"/>
    </source>
</evidence>
<dbReference type="InterPro" id="IPR003609">
    <property type="entry name" value="Pan_app"/>
</dbReference>
<evidence type="ECO:0000313" key="16">
    <source>
        <dbReference type="Proteomes" id="UP000694845"/>
    </source>
</evidence>
<dbReference type="PROSITE" id="PS50068">
    <property type="entry name" value="LDLRA_2"/>
    <property type="match status" value="1"/>
</dbReference>
<dbReference type="SMART" id="SM00042">
    <property type="entry name" value="CUB"/>
    <property type="match status" value="1"/>
</dbReference>
<comment type="caution">
    <text evidence="7">Lacks conserved residue(s) required for the propagation of feature annotation.</text>
</comment>
<protein>
    <submittedName>
        <fullName evidence="17">Uncharacterized protein LOC110973682</fullName>
    </submittedName>
</protein>
<dbReference type="Pfam" id="PF00089">
    <property type="entry name" value="Trypsin"/>
    <property type="match status" value="1"/>
</dbReference>
<dbReference type="GeneID" id="110973682"/>
<dbReference type="InterPro" id="IPR001314">
    <property type="entry name" value="Peptidase_S1A"/>
</dbReference>
<organism evidence="16 17">
    <name type="scientific">Acanthaster planci</name>
    <name type="common">Crown-of-thorns starfish</name>
    <dbReference type="NCBI Taxonomy" id="133434"/>
    <lineage>
        <taxon>Eukaryota</taxon>
        <taxon>Metazoa</taxon>
        <taxon>Echinodermata</taxon>
        <taxon>Eleutherozoa</taxon>
        <taxon>Asterozoa</taxon>
        <taxon>Asteroidea</taxon>
        <taxon>Valvatacea</taxon>
        <taxon>Valvatida</taxon>
        <taxon>Acanthasteridae</taxon>
        <taxon>Acanthaster</taxon>
    </lineage>
</organism>
<feature type="domain" description="Peptidase S1" evidence="14">
    <location>
        <begin position="44"/>
        <end position="295"/>
    </location>
</feature>
<keyword evidence="12" id="KW-0732">Signal</keyword>
<dbReference type="RefSeq" id="XP_022080373.1">
    <property type="nucleotide sequence ID" value="XM_022224681.1"/>
</dbReference>
<feature type="signal peptide" evidence="12">
    <location>
        <begin position="1"/>
        <end position="26"/>
    </location>
</feature>
<dbReference type="GO" id="GO:0006508">
    <property type="term" value="P:proteolysis"/>
    <property type="evidence" value="ECO:0007669"/>
    <property type="project" value="UniProtKB-KW"/>
</dbReference>
<dbReference type="GO" id="GO:0007599">
    <property type="term" value="P:hemostasis"/>
    <property type="evidence" value="ECO:0007669"/>
    <property type="project" value="UniProtKB-KW"/>
</dbReference>
<evidence type="ECO:0000256" key="6">
    <source>
        <dbReference type="ARBA" id="ARBA00023157"/>
    </source>
</evidence>
<gene>
    <name evidence="17" type="primary">LOC110973682</name>
</gene>
<keyword evidence="11" id="KW-1133">Transmembrane helix</keyword>
<accession>A0A8B7XHU9</accession>
<evidence type="ECO:0000256" key="11">
    <source>
        <dbReference type="SAM" id="Phobius"/>
    </source>
</evidence>
<evidence type="ECO:0000256" key="10">
    <source>
        <dbReference type="SAM" id="MobiDB-lite"/>
    </source>
</evidence>
<name>A0A8B7XHU9_ACAPL</name>
<dbReference type="InterPro" id="IPR018114">
    <property type="entry name" value="TRYPSIN_HIS"/>
</dbReference>
<evidence type="ECO:0000256" key="9">
    <source>
        <dbReference type="RuleBase" id="RU363034"/>
    </source>
</evidence>
<evidence type="ECO:0000259" key="15">
    <source>
        <dbReference type="PROSITE" id="PS50948"/>
    </source>
</evidence>
<evidence type="ECO:0000256" key="7">
    <source>
        <dbReference type="PROSITE-ProRule" id="PRU00059"/>
    </source>
</evidence>
<evidence type="ECO:0000259" key="14">
    <source>
        <dbReference type="PROSITE" id="PS50240"/>
    </source>
</evidence>
<feature type="domain" description="CUB" evidence="13">
    <location>
        <begin position="558"/>
        <end position="674"/>
    </location>
</feature>
<evidence type="ECO:0000256" key="3">
    <source>
        <dbReference type="ARBA" id="ARBA00022737"/>
    </source>
</evidence>
<evidence type="ECO:0000256" key="2">
    <source>
        <dbReference type="ARBA" id="ARBA00022696"/>
    </source>
</evidence>
<feature type="region of interest" description="Disordered" evidence="10">
    <location>
        <begin position="746"/>
        <end position="788"/>
    </location>
</feature>
<dbReference type="Gene3D" id="2.40.10.10">
    <property type="entry name" value="Trypsin-like serine proteases"/>
    <property type="match status" value="1"/>
</dbReference>
<dbReference type="CDD" id="cd00041">
    <property type="entry name" value="CUB"/>
    <property type="match status" value="1"/>
</dbReference>